<keyword evidence="3" id="KW-0067">ATP-binding</keyword>
<keyword evidence="2" id="KW-0378">Hydrolase</keyword>
<accession>X6MAV8</accession>
<dbReference type="GO" id="GO:0006281">
    <property type="term" value="P:DNA repair"/>
    <property type="evidence" value="ECO:0007669"/>
    <property type="project" value="TreeGrafter"/>
</dbReference>
<dbReference type="SUPFAM" id="SSF52540">
    <property type="entry name" value="P-loop containing nucleoside triphosphate hydrolases"/>
    <property type="match status" value="1"/>
</dbReference>
<dbReference type="EMBL" id="ASPP01023607">
    <property type="protein sequence ID" value="ETO10175.1"/>
    <property type="molecule type" value="Genomic_DNA"/>
</dbReference>
<feature type="domain" description="Helicase C-terminal" evidence="4">
    <location>
        <begin position="1"/>
        <end position="98"/>
    </location>
</feature>
<organism evidence="5 6">
    <name type="scientific">Reticulomyxa filosa</name>
    <dbReference type="NCBI Taxonomy" id="46433"/>
    <lineage>
        <taxon>Eukaryota</taxon>
        <taxon>Sar</taxon>
        <taxon>Rhizaria</taxon>
        <taxon>Retaria</taxon>
        <taxon>Foraminifera</taxon>
        <taxon>Monothalamids</taxon>
        <taxon>Reticulomyxidae</taxon>
        <taxon>Reticulomyxa</taxon>
    </lineage>
</organism>
<proteinExistence type="predicted"/>
<dbReference type="Pfam" id="PF00271">
    <property type="entry name" value="Helicase_C"/>
    <property type="match status" value="1"/>
</dbReference>
<dbReference type="PANTHER" id="PTHR45626">
    <property type="entry name" value="TRANSCRIPTION TERMINATION FACTOR 2-RELATED"/>
    <property type="match status" value="1"/>
</dbReference>
<dbReference type="CDD" id="cd18793">
    <property type="entry name" value="SF2_C_SNF"/>
    <property type="match status" value="1"/>
</dbReference>
<dbReference type="InterPro" id="IPR050628">
    <property type="entry name" value="SNF2_RAD54_helicase_TF"/>
</dbReference>
<dbReference type="InterPro" id="IPR049730">
    <property type="entry name" value="SNF2/RAD54-like_C"/>
</dbReference>
<dbReference type="GO" id="GO:0005524">
    <property type="term" value="F:ATP binding"/>
    <property type="evidence" value="ECO:0007669"/>
    <property type="project" value="UniProtKB-KW"/>
</dbReference>
<evidence type="ECO:0000259" key="4">
    <source>
        <dbReference type="PROSITE" id="PS51194"/>
    </source>
</evidence>
<dbReference type="GO" id="GO:0005634">
    <property type="term" value="C:nucleus"/>
    <property type="evidence" value="ECO:0007669"/>
    <property type="project" value="TreeGrafter"/>
</dbReference>
<evidence type="ECO:0000313" key="5">
    <source>
        <dbReference type="EMBL" id="ETO10175.1"/>
    </source>
</evidence>
<dbReference type="Proteomes" id="UP000023152">
    <property type="component" value="Unassembled WGS sequence"/>
</dbReference>
<sequence length="114" mass="13483">MEMFKTDPEIPIFLMSLTAGNLGLNLTAANRVYIMDPWWNPATEDQATDRVYRLGQNRDVIVTRFVMKDSVEKKIMQIQERKRQLINSALAKSKESLQHDRRQEWLNDLRDLFK</sequence>
<dbReference type="InterPro" id="IPR027417">
    <property type="entry name" value="P-loop_NTPase"/>
</dbReference>
<evidence type="ECO:0000256" key="3">
    <source>
        <dbReference type="ARBA" id="ARBA00022840"/>
    </source>
</evidence>
<dbReference type="Gene3D" id="3.40.50.300">
    <property type="entry name" value="P-loop containing nucleotide triphosphate hydrolases"/>
    <property type="match status" value="1"/>
</dbReference>
<dbReference type="InterPro" id="IPR001650">
    <property type="entry name" value="Helicase_C-like"/>
</dbReference>
<comment type="caution">
    <text evidence="5">The sequence shown here is derived from an EMBL/GenBank/DDBJ whole genome shotgun (WGS) entry which is preliminary data.</text>
</comment>
<keyword evidence="1" id="KW-0547">Nucleotide-binding</keyword>
<dbReference type="OrthoDB" id="448448at2759"/>
<reference evidence="5 6" key="1">
    <citation type="journal article" date="2013" name="Curr. Biol.">
        <title>The Genome of the Foraminiferan Reticulomyxa filosa.</title>
        <authorList>
            <person name="Glockner G."/>
            <person name="Hulsmann N."/>
            <person name="Schleicher M."/>
            <person name="Noegel A.A."/>
            <person name="Eichinger L."/>
            <person name="Gallinger C."/>
            <person name="Pawlowski J."/>
            <person name="Sierra R."/>
            <person name="Euteneuer U."/>
            <person name="Pillet L."/>
            <person name="Moustafa A."/>
            <person name="Platzer M."/>
            <person name="Groth M."/>
            <person name="Szafranski K."/>
            <person name="Schliwa M."/>
        </authorList>
    </citation>
    <scope>NUCLEOTIDE SEQUENCE [LARGE SCALE GENOMIC DNA]</scope>
</reference>
<name>X6MAV8_RETFI</name>
<dbReference type="GO" id="GO:0008094">
    <property type="term" value="F:ATP-dependent activity, acting on DNA"/>
    <property type="evidence" value="ECO:0007669"/>
    <property type="project" value="TreeGrafter"/>
</dbReference>
<protein>
    <submittedName>
        <fullName evidence="5">SNF2-related domain-containing protein</fullName>
    </submittedName>
</protein>
<keyword evidence="6" id="KW-1185">Reference proteome</keyword>
<dbReference type="AlphaFoldDB" id="X6MAV8"/>
<gene>
    <name evidence="5" type="ORF">RFI_27202</name>
</gene>
<evidence type="ECO:0000256" key="2">
    <source>
        <dbReference type="ARBA" id="ARBA00022801"/>
    </source>
</evidence>
<dbReference type="GO" id="GO:0016787">
    <property type="term" value="F:hydrolase activity"/>
    <property type="evidence" value="ECO:0007669"/>
    <property type="project" value="UniProtKB-KW"/>
</dbReference>
<evidence type="ECO:0000256" key="1">
    <source>
        <dbReference type="ARBA" id="ARBA00022741"/>
    </source>
</evidence>
<evidence type="ECO:0000313" key="6">
    <source>
        <dbReference type="Proteomes" id="UP000023152"/>
    </source>
</evidence>
<dbReference type="PROSITE" id="PS51194">
    <property type="entry name" value="HELICASE_CTER"/>
    <property type="match status" value="1"/>
</dbReference>